<dbReference type="PANTHER" id="PTHR42923">
    <property type="entry name" value="PROTOPORPHYRINOGEN OXIDASE"/>
    <property type="match status" value="1"/>
</dbReference>
<protein>
    <submittedName>
        <fullName evidence="1">NAD(P)-binding protein</fullName>
    </submittedName>
</protein>
<sequence length="530" mass="58125">MQRREFLSALAALAGSGLSGCDRLFAHRPPVTVFRPGMQAGHSIRDAQAIPEPGESIECDVAILGSGAAGISAAWKLAREGWKNLILVEGPVPGGNTAGERLGGVACPTGAHYLPLPSMASVHIREMLASLGVIRSQPFSEKPEYDESVLVHPLHERLRIGTTWHEELLSGESDDTARFLNLIKQLRATKGVDGLRVFAVPLACSSADPRWRALDALDFRSWLQRENFHDLALHWYADYVCRDEFGAGYAHVSAWAGLHYFASRDGQASNADAGSVLTWPDGLHTLSQHLLQAVPFDNHATRRMAGSAVRVREGERKAEVIVMQGARSIRIEARRVICAMPLHVALHVVEDMAGHGFHREHLPQQSPWMVANFLLRRFPQETGDVPLAWDNVLQDSRALGYVVATHQLIRVAKPEHTVFTAYNALADEAPEAARKWMLTASDSDCLQRAAQDLLAVYGPALWREVEQVNIHLRGHAMSAPAPGFLSNTGLQALRSANGRVRFAHADLSGYSVFEEAAWWGTQQAIALLGH</sequence>
<dbReference type="InterPro" id="IPR050464">
    <property type="entry name" value="Zeta_carotene_desat/Oxidored"/>
</dbReference>
<gene>
    <name evidence="1" type="ORF">ABDB84_09905</name>
</gene>
<name>A0ABU9YYB8_9RHOO</name>
<dbReference type="Proteomes" id="UP001410394">
    <property type="component" value="Unassembled WGS sequence"/>
</dbReference>
<dbReference type="InterPro" id="IPR036188">
    <property type="entry name" value="FAD/NAD-bd_sf"/>
</dbReference>
<organism evidence="1 2">
    <name type="scientific">Uliginosibacterium sediminicola</name>
    <dbReference type="NCBI Taxonomy" id="2024550"/>
    <lineage>
        <taxon>Bacteria</taxon>
        <taxon>Pseudomonadati</taxon>
        <taxon>Pseudomonadota</taxon>
        <taxon>Betaproteobacteria</taxon>
        <taxon>Rhodocyclales</taxon>
        <taxon>Zoogloeaceae</taxon>
        <taxon>Uliginosibacterium</taxon>
    </lineage>
</organism>
<evidence type="ECO:0000313" key="1">
    <source>
        <dbReference type="EMBL" id="MEN3068793.1"/>
    </source>
</evidence>
<proteinExistence type="predicted"/>
<evidence type="ECO:0000313" key="2">
    <source>
        <dbReference type="Proteomes" id="UP001410394"/>
    </source>
</evidence>
<dbReference type="Pfam" id="PF13450">
    <property type="entry name" value="NAD_binding_8"/>
    <property type="match status" value="1"/>
</dbReference>
<accession>A0ABU9YYB8</accession>
<dbReference type="RefSeq" id="WP_345919562.1">
    <property type="nucleotide sequence ID" value="NZ_JBDIVE010000004.1"/>
</dbReference>
<dbReference type="PROSITE" id="PS51257">
    <property type="entry name" value="PROKAR_LIPOPROTEIN"/>
    <property type="match status" value="1"/>
</dbReference>
<dbReference type="SUPFAM" id="SSF51905">
    <property type="entry name" value="FAD/NAD(P)-binding domain"/>
    <property type="match status" value="1"/>
</dbReference>
<reference evidence="1 2" key="1">
    <citation type="journal article" date="2018" name="Int. J. Syst. Evol. Microbiol.">
        <title>Uliginosibacterium sediminicola sp. nov., isolated from freshwater sediment.</title>
        <authorList>
            <person name="Hwang W.M."/>
            <person name="Kim S.M."/>
            <person name="Kang K."/>
            <person name="Ahn T.Y."/>
        </authorList>
    </citation>
    <scope>NUCLEOTIDE SEQUENCE [LARGE SCALE GENOMIC DNA]</scope>
    <source>
        <strain evidence="1 2">M1-21</strain>
    </source>
</reference>
<dbReference type="EMBL" id="JBDIVE010000004">
    <property type="protein sequence ID" value="MEN3068793.1"/>
    <property type="molecule type" value="Genomic_DNA"/>
</dbReference>
<keyword evidence="2" id="KW-1185">Reference proteome</keyword>
<comment type="caution">
    <text evidence="1">The sequence shown here is derived from an EMBL/GenBank/DDBJ whole genome shotgun (WGS) entry which is preliminary data.</text>
</comment>
<dbReference type="Gene3D" id="3.50.50.60">
    <property type="entry name" value="FAD/NAD(P)-binding domain"/>
    <property type="match status" value="1"/>
</dbReference>